<dbReference type="InterPro" id="IPR052895">
    <property type="entry name" value="HetReg/Transcr_Mod"/>
</dbReference>
<dbReference type="STRING" id="236234.A0A1J9RX22"/>
<name>A0A1J9RX22_9PEZI</name>
<dbReference type="Pfam" id="PF26639">
    <property type="entry name" value="Het-6_barrel"/>
    <property type="match status" value="1"/>
</dbReference>
<feature type="domain" description="Heterokaryon incompatibility" evidence="2">
    <location>
        <begin position="77"/>
        <end position="253"/>
    </location>
</feature>
<keyword evidence="4" id="KW-1185">Reference proteome</keyword>
<feature type="transmembrane region" description="Helical" evidence="1">
    <location>
        <begin position="12"/>
        <end position="33"/>
    </location>
</feature>
<dbReference type="RefSeq" id="XP_020128648.1">
    <property type="nucleotide sequence ID" value="XM_020275219.1"/>
</dbReference>
<dbReference type="InterPro" id="IPR010730">
    <property type="entry name" value="HET"/>
</dbReference>
<dbReference type="AlphaFoldDB" id="A0A1J9RX22"/>
<dbReference type="Pfam" id="PF06985">
    <property type="entry name" value="HET"/>
    <property type="match status" value="1"/>
</dbReference>
<gene>
    <name evidence="3" type="ORF">BKCO1_3800012</name>
</gene>
<evidence type="ECO:0000256" key="1">
    <source>
        <dbReference type="SAM" id="Phobius"/>
    </source>
</evidence>
<evidence type="ECO:0000259" key="2">
    <source>
        <dbReference type="Pfam" id="PF06985"/>
    </source>
</evidence>
<proteinExistence type="predicted"/>
<dbReference type="Proteomes" id="UP000183809">
    <property type="component" value="Unassembled WGS sequence"/>
</dbReference>
<dbReference type="PANTHER" id="PTHR24148:SF64">
    <property type="entry name" value="HETEROKARYON INCOMPATIBILITY DOMAIN-CONTAINING PROTEIN"/>
    <property type="match status" value="1"/>
</dbReference>
<dbReference type="OrthoDB" id="3548654at2759"/>
<organism evidence="3 4">
    <name type="scientific">Diplodia corticola</name>
    <dbReference type="NCBI Taxonomy" id="236234"/>
    <lineage>
        <taxon>Eukaryota</taxon>
        <taxon>Fungi</taxon>
        <taxon>Dikarya</taxon>
        <taxon>Ascomycota</taxon>
        <taxon>Pezizomycotina</taxon>
        <taxon>Dothideomycetes</taxon>
        <taxon>Dothideomycetes incertae sedis</taxon>
        <taxon>Botryosphaeriales</taxon>
        <taxon>Botryosphaeriaceae</taxon>
        <taxon>Diplodia</taxon>
    </lineage>
</organism>
<keyword evidence="1" id="KW-0472">Membrane</keyword>
<reference evidence="3 4" key="1">
    <citation type="submission" date="2016-10" db="EMBL/GenBank/DDBJ databases">
        <title>Proteomics and genomics reveal pathogen-plant mechanisms compatible with a hemibiotrophic lifestyle of Diplodia corticola.</title>
        <authorList>
            <person name="Fernandes I."/>
            <person name="De Jonge R."/>
            <person name="Van De Peer Y."/>
            <person name="Devreese B."/>
            <person name="Alves A."/>
            <person name="Esteves A.C."/>
        </authorList>
    </citation>
    <scope>NUCLEOTIDE SEQUENCE [LARGE SCALE GENOMIC DNA]</scope>
    <source>
        <strain evidence="3 4">CBS 112549</strain>
    </source>
</reference>
<dbReference type="GeneID" id="31015480"/>
<comment type="caution">
    <text evidence="3">The sequence shown here is derived from an EMBL/GenBank/DDBJ whole genome shotgun (WGS) entry which is preliminary data.</text>
</comment>
<protein>
    <submittedName>
        <fullName evidence="3">Heterokaryon incompatibility</fullName>
    </submittedName>
</protein>
<evidence type="ECO:0000313" key="4">
    <source>
        <dbReference type="Proteomes" id="UP000183809"/>
    </source>
</evidence>
<sequence>MFRYTLGKVQVFLCYLIEALIRLLAAMIVDCFLPQFKHKRLKQDDKYFRLVTIHPPKWDYLIRCSVKEEELGKEPSYEALSYTWYIDRDTGSPIEGRMRTMICNGKKLRVHQNLYNALLQLRNQNRRSPLWIDAICIDQANDKKMSDNEKKKRKAEKSAQVRMMKTIFGSAKTVVVWLGRSSIITSVAATWVRQAMALPKPEKYKAVELIQSTVENPHNYKAMLDLLSTYGYSLAFYWIFSRGFFERVWTLQEVVLAKEMLFLLGDQELPVLELASQLETTEQNYKRAESNTKGPDLLAGSFSLALCSLKFAYDTRREFLNGTPCPLEDAIEEIRRRKTTKEHDKFFSVVLISPPTGYKVDYDRPIIDVYCDCAAQLLQGPTGIHLLSLVGQLRHGCTSNPRFPAASTKRLMKDVNLIPGLPSWVPDLNTEIRPIPFRDMLWRTNTDPFKSDRSMEAEFSFHRGGRSLRVKAAILDVIEHIGDCLDVPEIHVPWTFLELPTLMGKQYQPTDEDTVSAFWKTLVSGERSAVSWRRKDQVRELTNKDFTDWFGVMADQTPYYGPHSGRHILANSDMQFSDREAAELDKKSGFTYYYIALRAKAKRRINTIRKFIDTFDCEEYPLRNKIEERYERKRQQKFHEARYYVGFEPRYSESADPPPYQNVFETRYLHRCLFLTKKKYLGTGPWTIKEGDVVMLVAGAEQPYVFRSLHKNPDTWELIGEAYCHGFMSGEALHLPDLKFEMREIV</sequence>
<dbReference type="PANTHER" id="PTHR24148">
    <property type="entry name" value="ANKYRIN REPEAT DOMAIN-CONTAINING PROTEIN 39 HOMOLOG-RELATED"/>
    <property type="match status" value="1"/>
</dbReference>
<evidence type="ECO:0000313" key="3">
    <source>
        <dbReference type="EMBL" id="OJD32388.1"/>
    </source>
</evidence>
<dbReference type="EMBL" id="MNUE01000038">
    <property type="protein sequence ID" value="OJD32388.1"/>
    <property type="molecule type" value="Genomic_DNA"/>
</dbReference>
<keyword evidence="1" id="KW-0812">Transmembrane</keyword>
<accession>A0A1J9RX22</accession>
<keyword evidence="1" id="KW-1133">Transmembrane helix</keyword>